<dbReference type="RefSeq" id="WP_281420975.1">
    <property type="nucleotide sequence ID" value="NZ_BAABEA010000019.1"/>
</dbReference>
<dbReference type="EMBL" id="BOQL01000021">
    <property type="protein sequence ID" value="GIM67360.1"/>
    <property type="molecule type" value="Genomic_DNA"/>
</dbReference>
<organism evidence="1 2">
    <name type="scientific">Actinoplanes auranticolor</name>
    <dbReference type="NCBI Taxonomy" id="47988"/>
    <lineage>
        <taxon>Bacteria</taxon>
        <taxon>Bacillati</taxon>
        <taxon>Actinomycetota</taxon>
        <taxon>Actinomycetes</taxon>
        <taxon>Micromonosporales</taxon>
        <taxon>Micromonosporaceae</taxon>
        <taxon>Actinoplanes</taxon>
    </lineage>
</organism>
<dbReference type="Proteomes" id="UP000681340">
    <property type="component" value="Unassembled WGS sequence"/>
</dbReference>
<comment type="caution">
    <text evidence="1">The sequence shown here is derived from an EMBL/GenBank/DDBJ whole genome shotgun (WGS) entry which is preliminary data.</text>
</comment>
<evidence type="ECO:0000313" key="2">
    <source>
        <dbReference type="Proteomes" id="UP000681340"/>
    </source>
</evidence>
<dbReference type="AlphaFoldDB" id="A0A919S908"/>
<protein>
    <submittedName>
        <fullName evidence="1">Uncharacterized protein</fullName>
    </submittedName>
</protein>
<reference evidence="1" key="1">
    <citation type="submission" date="2021-03" db="EMBL/GenBank/DDBJ databases">
        <title>Whole genome shotgun sequence of Actinoplanes auranticolor NBRC 12245.</title>
        <authorList>
            <person name="Komaki H."/>
            <person name="Tamura T."/>
        </authorList>
    </citation>
    <scope>NUCLEOTIDE SEQUENCE</scope>
    <source>
        <strain evidence="1">NBRC 12245</strain>
    </source>
</reference>
<gene>
    <name evidence="1" type="ORF">Aau02nite_27060</name>
</gene>
<proteinExistence type="predicted"/>
<accession>A0A919S908</accession>
<sequence>MVADEVKTPAATTADAELMTTEQAATVAGLTAEVSAAIDRLEGLVSRR</sequence>
<keyword evidence="2" id="KW-1185">Reference proteome</keyword>
<name>A0A919S908_9ACTN</name>
<evidence type="ECO:0000313" key="1">
    <source>
        <dbReference type="EMBL" id="GIM67360.1"/>
    </source>
</evidence>